<organism evidence="2 3">
    <name type="scientific">Paenibacillus motobuensis</name>
    <dbReference type="NCBI Taxonomy" id="295324"/>
    <lineage>
        <taxon>Bacteria</taxon>
        <taxon>Bacillati</taxon>
        <taxon>Bacillota</taxon>
        <taxon>Bacilli</taxon>
        <taxon>Bacillales</taxon>
        <taxon>Paenibacillaceae</taxon>
        <taxon>Paenibacillus</taxon>
    </lineage>
</organism>
<dbReference type="Proteomes" id="UP001500340">
    <property type="component" value="Unassembled WGS sequence"/>
</dbReference>
<evidence type="ECO:0000313" key="2">
    <source>
        <dbReference type="EMBL" id="GAA0375724.1"/>
    </source>
</evidence>
<evidence type="ECO:0000313" key="3">
    <source>
        <dbReference type="Proteomes" id="UP001500340"/>
    </source>
</evidence>
<keyword evidence="3" id="KW-1185">Reference proteome</keyword>
<dbReference type="RefSeq" id="WP_343856750.1">
    <property type="nucleotide sequence ID" value="NZ_BAAACX010000004.1"/>
</dbReference>
<dbReference type="Pfam" id="PF00550">
    <property type="entry name" value="PP-binding"/>
    <property type="match status" value="1"/>
</dbReference>
<sequence length="73" mass="8374">MGQNEILKVLGEIAEVEEEIVLEMDLKHDLGFDSLMYIDLAVKIKKMTGREISAFELSNFNQVRNLVEFVESL</sequence>
<accession>A0ABP3HP63</accession>
<dbReference type="Gene3D" id="1.10.1200.10">
    <property type="entry name" value="ACP-like"/>
    <property type="match status" value="1"/>
</dbReference>
<proteinExistence type="predicted"/>
<dbReference type="PROSITE" id="PS50075">
    <property type="entry name" value="CARRIER"/>
    <property type="match status" value="1"/>
</dbReference>
<dbReference type="InterPro" id="IPR009081">
    <property type="entry name" value="PP-bd_ACP"/>
</dbReference>
<gene>
    <name evidence="2" type="ORF">GCM10008933_03620</name>
</gene>
<feature type="domain" description="Carrier" evidence="1">
    <location>
        <begin position="1"/>
        <end position="73"/>
    </location>
</feature>
<dbReference type="SUPFAM" id="SSF47336">
    <property type="entry name" value="ACP-like"/>
    <property type="match status" value="1"/>
</dbReference>
<name>A0ABP3HP63_9BACL</name>
<comment type="caution">
    <text evidence="2">The sequence shown here is derived from an EMBL/GenBank/DDBJ whole genome shotgun (WGS) entry which is preliminary data.</text>
</comment>
<protein>
    <recommendedName>
        <fullName evidence="1">Carrier domain-containing protein</fullName>
    </recommendedName>
</protein>
<dbReference type="EMBL" id="BAAACX010000004">
    <property type="protein sequence ID" value="GAA0375724.1"/>
    <property type="molecule type" value="Genomic_DNA"/>
</dbReference>
<reference evidence="3" key="1">
    <citation type="journal article" date="2019" name="Int. J. Syst. Evol. Microbiol.">
        <title>The Global Catalogue of Microorganisms (GCM) 10K type strain sequencing project: providing services to taxonomists for standard genome sequencing and annotation.</title>
        <authorList>
            <consortium name="The Broad Institute Genomics Platform"/>
            <consortium name="The Broad Institute Genome Sequencing Center for Infectious Disease"/>
            <person name="Wu L."/>
            <person name="Ma J."/>
        </authorList>
    </citation>
    <scope>NUCLEOTIDE SEQUENCE [LARGE SCALE GENOMIC DNA]</scope>
    <source>
        <strain evidence="3">JCM 12774</strain>
    </source>
</reference>
<evidence type="ECO:0000259" key="1">
    <source>
        <dbReference type="PROSITE" id="PS50075"/>
    </source>
</evidence>
<dbReference type="InterPro" id="IPR036736">
    <property type="entry name" value="ACP-like_sf"/>
</dbReference>